<dbReference type="Gene3D" id="2.130.10.10">
    <property type="entry name" value="YVTN repeat-like/Quinoprotein amine dehydrogenase"/>
    <property type="match status" value="3"/>
</dbReference>
<name>A0A395LG25_9SPHN</name>
<evidence type="ECO:0000313" key="4">
    <source>
        <dbReference type="Proteomes" id="UP000254101"/>
    </source>
</evidence>
<comment type="caution">
    <text evidence="3">The sequence shown here is derived from an EMBL/GenBank/DDBJ whole genome shotgun (WGS) entry which is preliminary data.</text>
</comment>
<dbReference type="PANTHER" id="PTHR47197">
    <property type="entry name" value="PROTEIN NIRF"/>
    <property type="match status" value="1"/>
</dbReference>
<proteinExistence type="predicted"/>
<protein>
    <submittedName>
        <fullName evidence="3">YncE family protein</fullName>
    </submittedName>
</protein>
<dbReference type="Pfam" id="PF21783">
    <property type="entry name" value="YNCE"/>
    <property type="match status" value="1"/>
</dbReference>
<sequence>MPSGTLFVANKRGNTLSQIDLATGDEVRRVEACATPHELATSPDGQFVALACYGGREVAIFEADDLTRVRDLVLGEGARPHGIEWHPNGDIYVTAEGRKSIYWIQDPLGSEPRKLEYATGQDGSHMLAVSPDARNAWTMDLGSGTVTLVDLITRRAPLSAAIGEEPEGIDLSPDGEALWVSARGSNRAYELDPATLDLRNTIDVGRFALRLAIRPQGDVAVTSNLADASLSVIDLDTSEVVRTIAVDEPDAAQARFQVTILWSPDGERIYVAETGTDTVAEVDYKSGRVLRRIATGDGGDGLAIVKRRPAQ</sequence>
<gene>
    <name evidence="3" type="ORF">DL238_13845</name>
</gene>
<dbReference type="EMBL" id="QRBB01000002">
    <property type="protein sequence ID" value="RDS75778.1"/>
    <property type="molecule type" value="Genomic_DNA"/>
</dbReference>
<dbReference type="InterPro" id="IPR011044">
    <property type="entry name" value="Quino_amine_DH_bsu"/>
</dbReference>
<dbReference type="Proteomes" id="UP000254101">
    <property type="component" value="Unassembled WGS sequence"/>
</dbReference>
<evidence type="ECO:0000256" key="1">
    <source>
        <dbReference type="ARBA" id="ARBA00022729"/>
    </source>
</evidence>
<accession>A0A395LG25</accession>
<dbReference type="AlphaFoldDB" id="A0A395LG25"/>
<evidence type="ECO:0000313" key="3">
    <source>
        <dbReference type="EMBL" id="RDS75778.1"/>
    </source>
</evidence>
<dbReference type="PANTHER" id="PTHR47197:SF3">
    <property type="entry name" value="DIHYDRO-HEME D1 DEHYDROGENASE"/>
    <property type="match status" value="1"/>
</dbReference>
<reference evidence="3 4" key="1">
    <citation type="submission" date="2018-07" db="EMBL/GenBank/DDBJ databases">
        <title>Erythrobacter nanhaiensis sp. nov., a novel member of the genus Erythrobacter isolated from the South China Sea.</title>
        <authorList>
            <person name="Chen X."/>
            <person name="Liu J."/>
        </authorList>
    </citation>
    <scope>NUCLEOTIDE SEQUENCE [LARGE SCALE GENOMIC DNA]</scope>
    <source>
        <strain evidence="3 4">S-5</strain>
    </source>
</reference>
<evidence type="ECO:0000259" key="2">
    <source>
        <dbReference type="Pfam" id="PF21783"/>
    </source>
</evidence>
<keyword evidence="1" id="KW-0732">Signal</keyword>
<dbReference type="OrthoDB" id="145213at2"/>
<dbReference type="InterPro" id="IPR051200">
    <property type="entry name" value="Host-pathogen_enzymatic-act"/>
</dbReference>
<dbReference type="SUPFAM" id="SSF50969">
    <property type="entry name" value="YVTN repeat-like/Quinoprotein amine dehydrogenase"/>
    <property type="match status" value="1"/>
</dbReference>
<keyword evidence="4" id="KW-1185">Reference proteome</keyword>
<dbReference type="InterPro" id="IPR048433">
    <property type="entry name" value="YNCE-like_beta-prop"/>
</dbReference>
<organism evidence="3 4">
    <name type="scientific">Alteriqipengyuania lutimaris</name>
    <dbReference type="NCBI Taxonomy" id="1538146"/>
    <lineage>
        <taxon>Bacteria</taxon>
        <taxon>Pseudomonadati</taxon>
        <taxon>Pseudomonadota</taxon>
        <taxon>Alphaproteobacteria</taxon>
        <taxon>Sphingomonadales</taxon>
        <taxon>Erythrobacteraceae</taxon>
        <taxon>Alteriqipengyuania</taxon>
    </lineage>
</organism>
<feature type="domain" description="YNCE-like beta-propeller" evidence="2">
    <location>
        <begin position="5"/>
        <end position="305"/>
    </location>
</feature>
<dbReference type="InterPro" id="IPR015943">
    <property type="entry name" value="WD40/YVTN_repeat-like_dom_sf"/>
</dbReference>